<evidence type="ECO:0000256" key="1">
    <source>
        <dbReference type="SAM" id="MobiDB-lite"/>
    </source>
</evidence>
<reference evidence="2" key="1">
    <citation type="submission" date="2020-02" db="EMBL/GenBank/DDBJ databases">
        <authorList>
            <person name="Scholz U."/>
            <person name="Mascher M."/>
            <person name="Fiebig A."/>
        </authorList>
    </citation>
    <scope>NUCLEOTIDE SEQUENCE</scope>
</reference>
<sequence>MVLEGVTAVLLHLHHEPRRRHRVDPHAGFALLHTELPGRLGGNLLQPRDHTARRLPGGKPHPLRSPPSPPHVVKQRRQIEPLRQRYDVEGVEHLRLLLLLRFLLLRPTGGRWRKRGLLEPGGLEELGDGQSRLGVWIQELGGALEVPPLDLLVHGHQVVVLEWEESGEEHVEDDAAGPDIGLGAVVALLPDDLRGNVSGGAAGGVEEAVGVEMIGECAEAEIGDLEVAGFVEEQVLWFQISVVYASGMAEIDSGDELPEVDPRGVLLQAAVPRDLGEELAAADQLHGQVDLCLGGHHLVELDDVRVGDHLHHRDFPLDLLHHPYLDHLLLPHHLHGNALAALHIPGVVDLREGPVP</sequence>
<organism evidence="2 3">
    <name type="scientific">Spirodela intermedia</name>
    <name type="common">Intermediate duckweed</name>
    <dbReference type="NCBI Taxonomy" id="51605"/>
    <lineage>
        <taxon>Eukaryota</taxon>
        <taxon>Viridiplantae</taxon>
        <taxon>Streptophyta</taxon>
        <taxon>Embryophyta</taxon>
        <taxon>Tracheophyta</taxon>
        <taxon>Spermatophyta</taxon>
        <taxon>Magnoliopsida</taxon>
        <taxon>Liliopsida</taxon>
        <taxon>Araceae</taxon>
        <taxon>Lemnoideae</taxon>
        <taxon>Spirodela</taxon>
    </lineage>
</organism>
<protein>
    <submittedName>
        <fullName evidence="2">Uncharacterized protein</fullName>
    </submittedName>
</protein>
<keyword evidence="3" id="KW-1185">Reference proteome</keyword>
<feature type="region of interest" description="Disordered" evidence="1">
    <location>
        <begin position="40"/>
        <end position="74"/>
    </location>
</feature>
<dbReference type="OrthoDB" id="787149at2759"/>
<evidence type="ECO:0000313" key="3">
    <source>
        <dbReference type="Proteomes" id="UP000663760"/>
    </source>
</evidence>
<accession>A0A7I8LDB6</accession>
<dbReference type="Proteomes" id="UP000663760">
    <property type="component" value="Chromosome 13"/>
</dbReference>
<gene>
    <name evidence="2" type="ORF">SI8410_13017982</name>
</gene>
<dbReference type="EMBL" id="LR746276">
    <property type="protein sequence ID" value="CAA7407304.1"/>
    <property type="molecule type" value="Genomic_DNA"/>
</dbReference>
<evidence type="ECO:0000313" key="2">
    <source>
        <dbReference type="EMBL" id="CAA7407304.1"/>
    </source>
</evidence>
<proteinExistence type="predicted"/>
<dbReference type="AlphaFoldDB" id="A0A7I8LDB6"/>
<name>A0A7I8LDB6_SPIIN</name>